<organism evidence="1 2">
    <name type="scientific">Spiromyces aspiralis</name>
    <dbReference type="NCBI Taxonomy" id="68401"/>
    <lineage>
        <taxon>Eukaryota</taxon>
        <taxon>Fungi</taxon>
        <taxon>Fungi incertae sedis</taxon>
        <taxon>Zoopagomycota</taxon>
        <taxon>Kickxellomycotina</taxon>
        <taxon>Kickxellomycetes</taxon>
        <taxon>Kickxellales</taxon>
        <taxon>Kickxellaceae</taxon>
        <taxon>Spiromyces</taxon>
    </lineage>
</organism>
<name>A0ACC1HDT1_9FUNG</name>
<dbReference type="Proteomes" id="UP001145114">
    <property type="component" value="Unassembled WGS sequence"/>
</dbReference>
<keyword evidence="2" id="KW-1185">Reference proteome</keyword>
<sequence length="230" mass="22932">MFIFSQGFEAATLKIPCLDEVDKEMSSSGKKQIIGFAKFQTRKEALEARDILTGRKVDAEKNCILKAEMAKKNLHTKRGLSSMSGGGGGGSGSSASNSSSSHLNSALNSGVGTATSTSSASGSGVSNNNGSTTVSNGNSIISNSSNPAIAAAAAAAVAATTAVSATAVNGGYPGSNGGMTTVEPQSAFALPRGLSGLGATGIAPVRPLNLAGTRAFDPFNDRSLNSAPIQ</sequence>
<evidence type="ECO:0000313" key="2">
    <source>
        <dbReference type="Proteomes" id="UP001145114"/>
    </source>
</evidence>
<accession>A0ACC1HDT1</accession>
<protein>
    <submittedName>
        <fullName evidence="1">Uncharacterized protein</fullName>
    </submittedName>
</protein>
<proteinExistence type="predicted"/>
<comment type="caution">
    <text evidence="1">The sequence shown here is derived from an EMBL/GenBank/DDBJ whole genome shotgun (WGS) entry which is preliminary data.</text>
</comment>
<evidence type="ECO:0000313" key="1">
    <source>
        <dbReference type="EMBL" id="KAJ1672499.1"/>
    </source>
</evidence>
<reference evidence="1" key="1">
    <citation type="submission" date="2022-06" db="EMBL/GenBank/DDBJ databases">
        <title>Phylogenomic reconstructions and comparative analyses of Kickxellomycotina fungi.</title>
        <authorList>
            <person name="Reynolds N.K."/>
            <person name="Stajich J.E."/>
            <person name="Barry K."/>
            <person name="Grigoriev I.V."/>
            <person name="Crous P."/>
            <person name="Smith M.E."/>
        </authorList>
    </citation>
    <scope>NUCLEOTIDE SEQUENCE</scope>
    <source>
        <strain evidence="1">RSA 2271</strain>
    </source>
</reference>
<gene>
    <name evidence="1" type="ORF">EV182_007055</name>
</gene>
<feature type="non-terminal residue" evidence="1">
    <location>
        <position position="230"/>
    </location>
</feature>
<dbReference type="EMBL" id="JAMZIH010008285">
    <property type="protein sequence ID" value="KAJ1672499.1"/>
    <property type="molecule type" value="Genomic_DNA"/>
</dbReference>